<dbReference type="Gene3D" id="3.40.50.720">
    <property type="entry name" value="NAD(P)-binding Rossmann-like Domain"/>
    <property type="match status" value="2"/>
</dbReference>
<keyword evidence="11" id="KW-1015">Disulfide bond</keyword>
<dbReference type="InterPro" id="IPR007886">
    <property type="entry name" value="AlaDH/PNT_N"/>
</dbReference>
<dbReference type="SUPFAM" id="SSF52283">
    <property type="entry name" value="Formate/glycerate dehydrogenase catalytic domain-like"/>
    <property type="match status" value="1"/>
</dbReference>
<dbReference type="InterPro" id="IPR028889">
    <property type="entry name" value="USP"/>
</dbReference>
<evidence type="ECO:0000313" key="16">
    <source>
        <dbReference type="EMBL" id="RAL15402.1"/>
    </source>
</evidence>
<feature type="compositionally biased region" description="Basic and acidic residues" evidence="14">
    <location>
        <begin position="608"/>
        <end position="620"/>
    </location>
</feature>
<evidence type="ECO:0000256" key="9">
    <source>
        <dbReference type="ARBA" id="ARBA00023027"/>
    </source>
</evidence>
<evidence type="ECO:0000256" key="7">
    <source>
        <dbReference type="ARBA" id="ARBA00022605"/>
    </source>
</evidence>
<evidence type="ECO:0000313" key="17">
    <source>
        <dbReference type="Proteomes" id="UP000248961"/>
    </source>
</evidence>
<evidence type="ECO:0000256" key="2">
    <source>
        <dbReference type="ARBA" id="ARBA00004884"/>
    </source>
</evidence>
<proteinExistence type="inferred from homology"/>
<dbReference type="SMART" id="SM01003">
    <property type="entry name" value="AlaDh_PNT_N"/>
    <property type="match status" value="1"/>
</dbReference>
<dbReference type="InterPro" id="IPR051168">
    <property type="entry name" value="AASS"/>
</dbReference>
<keyword evidence="17" id="KW-1185">Reference proteome</keyword>
<evidence type="ECO:0000256" key="4">
    <source>
        <dbReference type="ARBA" id="ARBA00011245"/>
    </source>
</evidence>
<evidence type="ECO:0000256" key="5">
    <source>
        <dbReference type="ARBA" id="ARBA00012847"/>
    </source>
</evidence>
<dbReference type="CDD" id="cd12188">
    <property type="entry name" value="SDH"/>
    <property type="match status" value="1"/>
</dbReference>
<dbReference type="GeneID" id="37197718"/>
<dbReference type="GO" id="GO:0004754">
    <property type="term" value="F:saccharopine dehydrogenase (NAD+, L-lysine-forming) activity"/>
    <property type="evidence" value="ECO:0007669"/>
    <property type="project" value="UniProtKB-EC"/>
</dbReference>
<feature type="region of interest" description="Disordered" evidence="14">
    <location>
        <begin position="601"/>
        <end position="620"/>
    </location>
</feature>
<dbReference type="SUPFAM" id="SSF54001">
    <property type="entry name" value="Cysteine proteinases"/>
    <property type="match status" value="1"/>
</dbReference>
<reference evidence="16 17" key="1">
    <citation type="submission" date="2018-02" db="EMBL/GenBank/DDBJ databases">
        <title>The genomes of Aspergillus section Nigri reveals drivers in fungal speciation.</title>
        <authorList>
            <consortium name="DOE Joint Genome Institute"/>
            <person name="Vesth T.C."/>
            <person name="Nybo J."/>
            <person name="Theobald S."/>
            <person name="Brandl J."/>
            <person name="Frisvad J.C."/>
            <person name="Nielsen K.F."/>
            <person name="Lyhne E.K."/>
            <person name="Kogle M.E."/>
            <person name="Kuo A."/>
            <person name="Riley R."/>
            <person name="Clum A."/>
            <person name="Nolan M."/>
            <person name="Lipzen A."/>
            <person name="Salamov A."/>
            <person name="Henrissat B."/>
            <person name="Wiebenga A."/>
            <person name="De vries R.P."/>
            <person name="Grigoriev I.V."/>
            <person name="Mortensen U.H."/>
            <person name="Andersen M.R."/>
            <person name="Baker S.E."/>
        </authorList>
    </citation>
    <scope>NUCLEOTIDE SEQUENCE [LARGE SCALE GENOMIC DNA]</scope>
    <source>
        <strain evidence="16 17">CBS 101889</strain>
    </source>
</reference>
<dbReference type="InterPro" id="IPR038765">
    <property type="entry name" value="Papain-like_cys_pep_sf"/>
</dbReference>
<dbReference type="EMBL" id="KZ824271">
    <property type="protein sequence ID" value="RAL15402.1"/>
    <property type="molecule type" value="Genomic_DNA"/>
</dbReference>
<dbReference type="SMART" id="SM01002">
    <property type="entry name" value="AlaDh_PNT_C"/>
    <property type="match status" value="1"/>
</dbReference>
<dbReference type="Pfam" id="PF00443">
    <property type="entry name" value="UCH"/>
    <property type="match status" value="1"/>
</dbReference>
<dbReference type="InterPro" id="IPR027281">
    <property type="entry name" value="Lys1"/>
</dbReference>
<evidence type="ECO:0000256" key="12">
    <source>
        <dbReference type="ARBA" id="ARBA00033228"/>
    </source>
</evidence>
<dbReference type="InterPro" id="IPR001394">
    <property type="entry name" value="Peptidase_C19_UCH"/>
</dbReference>
<dbReference type="Pfam" id="PF05222">
    <property type="entry name" value="AlaDh_PNT_N"/>
    <property type="match status" value="1"/>
</dbReference>
<evidence type="ECO:0000256" key="13">
    <source>
        <dbReference type="ARBA" id="ARBA00047860"/>
    </source>
</evidence>
<feature type="compositionally biased region" description="Polar residues" evidence="14">
    <location>
        <begin position="860"/>
        <end position="872"/>
    </location>
</feature>
<evidence type="ECO:0000256" key="1">
    <source>
        <dbReference type="ARBA" id="ARBA00004078"/>
    </source>
</evidence>
<evidence type="ECO:0000256" key="14">
    <source>
        <dbReference type="SAM" id="MobiDB-lite"/>
    </source>
</evidence>
<dbReference type="InterPro" id="IPR036291">
    <property type="entry name" value="NAD(P)-bd_dom_sf"/>
</dbReference>
<keyword evidence="10" id="KW-0457">Lysine biosynthesis</keyword>
<evidence type="ECO:0000259" key="15">
    <source>
        <dbReference type="PROSITE" id="PS50235"/>
    </source>
</evidence>
<feature type="compositionally biased region" description="Polar residues" evidence="14">
    <location>
        <begin position="881"/>
        <end position="901"/>
    </location>
</feature>
<dbReference type="OrthoDB" id="265306at2759"/>
<name>A0A395I5A2_ASPHC</name>
<dbReference type="GO" id="GO:0016579">
    <property type="term" value="P:protein deubiquitination"/>
    <property type="evidence" value="ECO:0007669"/>
    <property type="project" value="InterPro"/>
</dbReference>
<dbReference type="GO" id="GO:0004843">
    <property type="term" value="F:cysteine-type deubiquitinase activity"/>
    <property type="evidence" value="ECO:0007669"/>
    <property type="project" value="InterPro"/>
</dbReference>
<dbReference type="PROSITE" id="PS00972">
    <property type="entry name" value="USP_1"/>
    <property type="match status" value="1"/>
</dbReference>
<dbReference type="RefSeq" id="XP_025554556.1">
    <property type="nucleotide sequence ID" value="XM_025693429.1"/>
</dbReference>
<keyword evidence="7" id="KW-0028">Amino-acid biosynthesis</keyword>
<dbReference type="CDD" id="cd02662">
    <property type="entry name" value="Peptidase_C19F"/>
    <property type="match status" value="1"/>
</dbReference>
<dbReference type="InterPro" id="IPR007698">
    <property type="entry name" value="AlaDH/PNT_NAD(H)-bd"/>
</dbReference>
<dbReference type="AlphaFoldDB" id="A0A395I5A2"/>
<feature type="region of interest" description="Disordered" evidence="14">
    <location>
        <begin position="860"/>
        <end position="983"/>
    </location>
</feature>
<comment type="subunit">
    <text evidence="4">Monomer.</text>
</comment>
<evidence type="ECO:0000256" key="6">
    <source>
        <dbReference type="ARBA" id="ARBA00021221"/>
    </source>
</evidence>
<dbReference type="GO" id="GO:0019878">
    <property type="term" value="P:lysine biosynthetic process via aminoadipic acid"/>
    <property type="evidence" value="ECO:0007669"/>
    <property type="project" value="UniProtKB-UniPathway"/>
</dbReference>
<dbReference type="VEuPathDB" id="FungiDB:BO97DRAFT_384513"/>
<evidence type="ECO:0000256" key="3">
    <source>
        <dbReference type="ARBA" id="ARBA00005689"/>
    </source>
</evidence>
<dbReference type="PROSITE" id="PS50235">
    <property type="entry name" value="USP_3"/>
    <property type="match status" value="1"/>
</dbReference>
<feature type="domain" description="USP" evidence="15">
    <location>
        <begin position="457"/>
        <end position="1023"/>
    </location>
</feature>
<dbReference type="PANTHER" id="PTHR11133">
    <property type="entry name" value="SACCHAROPINE DEHYDROGENASE"/>
    <property type="match status" value="1"/>
</dbReference>
<gene>
    <name evidence="16" type="ORF">BO97DRAFT_384513</name>
</gene>
<comment type="similarity">
    <text evidence="3">Belongs to the AlaDH/PNT family.</text>
</comment>
<dbReference type="EC" id="1.5.1.7" evidence="5"/>
<dbReference type="SUPFAM" id="SSF51735">
    <property type="entry name" value="NAD(P)-binding Rossmann-fold domains"/>
    <property type="match status" value="1"/>
</dbReference>
<dbReference type="FunFam" id="3.40.50.720:FF:000217">
    <property type="entry name" value="Saccharopine dehydrogenase [NAD(+), L-lysine-forming]"/>
    <property type="match status" value="1"/>
</dbReference>
<dbReference type="Gene3D" id="3.90.70.10">
    <property type="entry name" value="Cysteine proteinases"/>
    <property type="match status" value="1"/>
</dbReference>
<dbReference type="PANTHER" id="PTHR11133:SF23">
    <property type="entry name" value="SACCHAROPINE DEHYDROGENASE [NAD(+), L-LYSINE-FORMING]"/>
    <property type="match status" value="1"/>
</dbReference>
<keyword evidence="9" id="KW-0520">NAD</keyword>
<sequence length="1029" mass="114262">MPSNKIWLRAETKPAEARSALTPTTCKALIDAGYDVTVERSTQRIFDDEEFTKVGAPLVEEGSWVKDAPKDAYILGLKELPEDDFPLEHVHISFAHCYKQQGGWEKVLSRWPRGGGALLDLEFLQDESGRRVAAFGWSAGYAGSALAIKNWAWQLTHPEGETLPGEVPYANQDLLIKSVKESLEAGKKQSGRSPKVLVIGALGRCGNGAVQLAKDVGIPESDIIQWDMAETKKGGPFKEIIEDADIFVNCIYLSSPIPPFVTPETLATPNRRLSVICDVSADTTNPHNPIPVYDITTTFDKPTVPVTLPAGTQGPPLSAISIDHLPSLLPRESSEQFSQALLPSLLQLKDRENARVWKQAEDLFKEKVATLPESFRAKKGSMLLPPSTCNGSTRIASIVLRLSVPVHHLVMQEKSTTVAAYAAGASLAAVALFYVFGPNYTIDGDESSDSGRKKNIVGLSNPANDCFINSVLQALAGLGELRVYLIRELHRRELDGPEIYSLLPPLDEIPRDGKPDRIRELQQGTITRALKEMLDRLNERPIYKKTISARPFIQSLEYAYRTRISRSQQDAQEFLQIVAERLCDEYHAGVKARLRAKGAVETNQVADSGHEPPAKSPTDIEVRIDDGSPNGLPAIIDTKLKEIDNEYSFPFEGKLESQIECQFCHYKYKPNQTSFVNLTLQVPQKSSTTLSACFDGLLKTEYIDDFKCDRCRLQHALDIKTHDLTRARSSEERKHLEEEIERIQNAISTDPEGGLEGVGLPPSELAPKRKIARHMRIVAFPKIITIHLSRSIFDQSSSSKNAAKVSFPERLPLGGILSQKWFRLLAIVCHKGSHNSGHYESFRRNHLYAPFSTPDAFSSYAQSRATSENPSVAPSPRLGARQSSEPEPTALSISTSNESKASSQLQTPLSPSPRPTTSSSRLSFQSNRSRSSTSKQTLSPVSDPLSPSNESGRWSKTFSRTSFTSDKGTQPTETSAASSFRHRRRRKQNDRWWRISDEKVKECKTSDVLGMQKEVYLLFYELERPNISA</sequence>
<feature type="compositionally biased region" description="Polar residues" evidence="14">
    <location>
        <begin position="935"/>
        <end position="978"/>
    </location>
</feature>
<dbReference type="GO" id="GO:0005737">
    <property type="term" value="C:cytoplasm"/>
    <property type="evidence" value="ECO:0007669"/>
    <property type="project" value="TreeGrafter"/>
</dbReference>
<dbReference type="FunFam" id="3.40.50.720:FF:000627">
    <property type="entry name" value="Saccharopine dehydrogenase [NAD(+), L-lysine-forming]"/>
    <property type="match status" value="1"/>
</dbReference>
<comment type="pathway">
    <text evidence="2">Amino-acid biosynthesis; L-lysine biosynthesis via AAA pathway; L-lysine from L-alpha-aminoadipate (fungal route): step 3/3.</text>
</comment>
<evidence type="ECO:0000256" key="10">
    <source>
        <dbReference type="ARBA" id="ARBA00023154"/>
    </source>
</evidence>
<protein>
    <recommendedName>
        <fullName evidence="6">Saccharopine dehydrogenase [NAD(+), L-lysine-forming]</fullName>
        <ecNumber evidence="5">1.5.1.7</ecNumber>
    </recommendedName>
    <alternativeName>
        <fullName evidence="12">Lysine--2-oxoglutarate reductase</fullName>
    </alternativeName>
</protein>
<dbReference type="Proteomes" id="UP000248961">
    <property type="component" value="Unassembled WGS sequence"/>
</dbReference>
<dbReference type="InterPro" id="IPR018200">
    <property type="entry name" value="USP_CS"/>
</dbReference>
<dbReference type="PROSITE" id="PS00973">
    <property type="entry name" value="USP_2"/>
    <property type="match status" value="1"/>
</dbReference>
<comment type="catalytic activity">
    <reaction evidence="13">
        <text>L-saccharopine + NAD(+) + H2O = L-lysine + 2-oxoglutarate + NADH + H(+)</text>
        <dbReference type="Rhea" id="RHEA:12440"/>
        <dbReference type="ChEBI" id="CHEBI:15377"/>
        <dbReference type="ChEBI" id="CHEBI:15378"/>
        <dbReference type="ChEBI" id="CHEBI:16810"/>
        <dbReference type="ChEBI" id="CHEBI:32551"/>
        <dbReference type="ChEBI" id="CHEBI:57540"/>
        <dbReference type="ChEBI" id="CHEBI:57945"/>
        <dbReference type="ChEBI" id="CHEBI:57951"/>
        <dbReference type="EC" id="1.5.1.7"/>
    </reaction>
</comment>
<evidence type="ECO:0000256" key="8">
    <source>
        <dbReference type="ARBA" id="ARBA00023002"/>
    </source>
</evidence>
<feature type="compositionally biased region" description="Low complexity" evidence="14">
    <location>
        <begin position="902"/>
        <end position="934"/>
    </location>
</feature>
<dbReference type="STRING" id="1450537.A0A395I5A2"/>
<keyword evidence="8" id="KW-0560">Oxidoreductase</keyword>
<evidence type="ECO:0000256" key="11">
    <source>
        <dbReference type="ARBA" id="ARBA00023157"/>
    </source>
</evidence>
<organism evidence="16 17">
    <name type="scientific">Aspergillus homomorphus (strain CBS 101889)</name>
    <dbReference type="NCBI Taxonomy" id="1450537"/>
    <lineage>
        <taxon>Eukaryota</taxon>
        <taxon>Fungi</taxon>
        <taxon>Dikarya</taxon>
        <taxon>Ascomycota</taxon>
        <taxon>Pezizomycotina</taxon>
        <taxon>Eurotiomycetes</taxon>
        <taxon>Eurotiomycetidae</taxon>
        <taxon>Eurotiales</taxon>
        <taxon>Aspergillaceae</taxon>
        <taxon>Aspergillus</taxon>
        <taxon>Aspergillus subgen. Circumdati</taxon>
    </lineage>
</organism>
<dbReference type="UniPathway" id="UPA00033">
    <property type="reaction ID" value="UER00034"/>
</dbReference>
<accession>A0A395I5A2</accession>
<comment type="function">
    <text evidence="1">Catalyzes the NAD(+)-dependent cleavage of saccharopine to L-lysine and 2-oxoglutarate, the final step in the alpha-aminoadipate (AAA) pathway for lysin biosynthesis.</text>
</comment>